<dbReference type="Proteomes" id="UP000294901">
    <property type="component" value="Unassembled WGS sequence"/>
</dbReference>
<evidence type="ECO:0000259" key="1">
    <source>
        <dbReference type="PROSITE" id="PS50995"/>
    </source>
</evidence>
<dbReference type="PANTHER" id="PTHR33164:SF43">
    <property type="entry name" value="HTH-TYPE TRANSCRIPTIONAL REPRESSOR YETL"/>
    <property type="match status" value="1"/>
</dbReference>
<dbReference type="SMART" id="SM00347">
    <property type="entry name" value="HTH_MARR"/>
    <property type="match status" value="1"/>
</dbReference>
<dbReference type="Gene3D" id="1.10.10.10">
    <property type="entry name" value="Winged helix-like DNA-binding domain superfamily/Winged helix DNA-binding domain"/>
    <property type="match status" value="1"/>
</dbReference>
<evidence type="ECO:0000313" key="3">
    <source>
        <dbReference type="Proteomes" id="UP000294901"/>
    </source>
</evidence>
<protein>
    <submittedName>
        <fullName evidence="2">MarR family transcriptional regulator</fullName>
    </submittedName>
</protein>
<keyword evidence="3" id="KW-1185">Reference proteome</keyword>
<gene>
    <name evidence="2" type="ORF">C8E87_4868</name>
</gene>
<dbReference type="InterPro" id="IPR036390">
    <property type="entry name" value="WH_DNA-bd_sf"/>
</dbReference>
<comment type="caution">
    <text evidence="2">The sequence shown here is derived from an EMBL/GenBank/DDBJ whole genome shotgun (WGS) entry which is preliminary data.</text>
</comment>
<dbReference type="AlphaFoldDB" id="A0A4R6JWQ7"/>
<accession>A0A4R6JWQ7</accession>
<name>A0A4R6JWQ7_9ACTN</name>
<proteinExistence type="predicted"/>
<dbReference type="GO" id="GO:0003700">
    <property type="term" value="F:DNA-binding transcription factor activity"/>
    <property type="evidence" value="ECO:0007669"/>
    <property type="project" value="InterPro"/>
</dbReference>
<dbReference type="RefSeq" id="WP_133875205.1">
    <property type="nucleotide sequence ID" value="NZ_BOMD01000015.1"/>
</dbReference>
<dbReference type="InterPro" id="IPR036388">
    <property type="entry name" value="WH-like_DNA-bd_sf"/>
</dbReference>
<feature type="domain" description="HTH marR-type" evidence="1">
    <location>
        <begin position="5"/>
        <end position="139"/>
    </location>
</feature>
<reference evidence="2 3" key="1">
    <citation type="submission" date="2019-03" db="EMBL/GenBank/DDBJ databases">
        <title>Sequencing the genomes of 1000 actinobacteria strains.</title>
        <authorList>
            <person name="Klenk H.-P."/>
        </authorList>
    </citation>
    <scope>NUCLEOTIDE SEQUENCE [LARGE SCALE GENOMIC DNA]</scope>
    <source>
        <strain evidence="2 3">DSM 43805</strain>
    </source>
</reference>
<dbReference type="PROSITE" id="PS50995">
    <property type="entry name" value="HTH_MARR_2"/>
    <property type="match status" value="1"/>
</dbReference>
<dbReference type="InterPro" id="IPR039422">
    <property type="entry name" value="MarR/SlyA-like"/>
</dbReference>
<dbReference type="SUPFAM" id="SSF46785">
    <property type="entry name" value="Winged helix' DNA-binding domain"/>
    <property type="match status" value="1"/>
</dbReference>
<dbReference type="OrthoDB" id="122135at2"/>
<evidence type="ECO:0000313" key="2">
    <source>
        <dbReference type="EMBL" id="TDO41139.1"/>
    </source>
</evidence>
<organism evidence="2 3">
    <name type="scientific">Paractinoplanes brasiliensis</name>
    <dbReference type="NCBI Taxonomy" id="52695"/>
    <lineage>
        <taxon>Bacteria</taxon>
        <taxon>Bacillati</taxon>
        <taxon>Actinomycetota</taxon>
        <taxon>Actinomycetes</taxon>
        <taxon>Micromonosporales</taxon>
        <taxon>Micromonosporaceae</taxon>
        <taxon>Paractinoplanes</taxon>
    </lineage>
</organism>
<dbReference type="PANTHER" id="PTHR33164">
    <property type="entry name" value="TRANSCRIPTIONAL REGULATOR, MARR FAMILY"/>
    <property type="match status" value="1"/>
</dbReference>
<sequence length="157" mass="17054">MSRSGADLALLLLGGFRTLVDSAIAELAASGYEDVRPVHDFAMRAIAAGADTASELGRRLSVTKQSAARTIAVLQERGWVTTAPDPRDARRKRLEVTPLGFEVMRTGEAVFDRLREEWAAKIGATELATLEKHLTTLVGPQPVRFDSPGWMAHDLGE</sequence>
<dbReference type="Pfam" id="PF12802">
    <property type="entry name" value="MarR_2"/>
    <property type="match status" value="1"/>
</dbReference>
<dbReference type="EMBL" id="SNWR01000001">
    <property type="protein sequence ID" value="TDO41139.1"/>
    <property type="molecule type" value="Genomic_DNA"/>
</dbReference>
<dbReference type="InterPro" id="IPR000835">
    <property type="entry name" value="HTH_MarR-typ"/>
</dbReference>
<dbReference type="GO" id="GO:0006950">
    <property type="term" value="P:response to stress"/>
    <property type="evidence" value="ECO:0007669"/>
    <property type="project" value="TreeGrafter"/>
</dbReference>